<keyword evidence="4 6" id="KW-1133">Transmembrane helix</keyword>
<keyword evidence="3 6" id="KW-0812">Transmembrane</keyword>
<evidence type="ECO:0000256" key="1">
    <source>
        <dbReference type="ARBA" id="ARBA00004141"/>
    </source>
</evidence>
<dbReference type="PANTHER" id="PTHR16007">
    <property type="entry name" value="EPIDIDYMAL MEMBRANE PROTEIN E9-RELATED"/>
    <property type="match status" value="1"/>
</dbReference>
<dbReference type="InterPro" id="IPR006904">
    <property type="entry name" value="DUF716"/>
</dbReference>
<accession>A0A7S0UV12</accession>
<gene>
    <name evidence="7" type="ORF">PPAR00522_LOCUS6261</name>
</gene>
<dbReference type="GO" id="GO:0016020">
    <property type="term" value="C:membrane"/>
    <property type="evidence" value="ECO:0007669"/>
    <property type="project" value="UniProtKB-SubCell"/>
</dbReference>
<comment type="similarity">
    <text evidence="2">Belongs to the TMEM45 family.</text>
</comment>
<comment type="subcellular location">
    <subcellularLocation>
        <location evidence="1">Membrane</location>
        <topology evidence="1">Multi-pass membrane protein</topology>
    </subcellularLocation>
</comment>
<dbReference type="InterPro" id="IPR042127">
    <property type="entry name" value="TMEM45"/>
</dbReference>
<feature type="transmembrane region" description="Helical" evidence="6">
    <location>
        <begin position="163"/>
        <end position="180"/>
    </location>
</feature>
<protein>
    <recommendedName>
        <fullName evidence="8">Transmembrane protein 45B</fullName>
    </recommendedName>
</protein>
<dbReference type="PANTHER" id="PTHR16007:SF15">
    <property type="entry name" value="TRANSMEMBRANE PROTEIN 45B"/>
    <property type="match status" value="1"/>
</dbReference>
<feature type="transmembrane region" description="Helical" evidence="6">
    <location>
        <begin position="33"/>
        <end position="52"/>
    </location>
</feature>
<reference evidence="7" key="1">
    <citation type="submission" date="2021-01" db="EMBL/GenBank/DDBJ databases">
        <authorList>
            <person name="Corre E."/>
            <person name="Pelletier E."/>
            <person name="Niang G."/>
            <person name="Scheremetjew M."/>
            <person name="Finn R."/>
            <person name="Kale V."/>
            <person name="Holt S."/>
            <person name="Cochrane G."/>
            <person name="Meng A."/>
            <person name="Brown T."/>
            <person name="Cohen L."/>
        </authorList>
    </citation>
    <scope>NUCLEOTIDE SEQUENCE</scope>
    <source>
        <strain evidence="7">SAG 63-3</strain>
    </source>
</reference>
<evidence type="ECO:0000256" key="4">
    <source>
        <dbReference type="ARBA" id="ARBA00022989"/>
    </source>
</evidence>
<dbReference type="Pfam" id="PF04819">
    <property type="entry name" value="DUF716"/>
    <property type="match status" value="1"/>
</dbReference>
<evidence type="ECO:0000256" key="5">
    <source>
        <dbReference type="ARBA" id="ARBA00023136"/>
    </source>
</evidence>
<evidence type="ECO:0000256" key="6">
    <source>
        <dbReference type="SAM" id="Phobius"/>
    </source>
</evidence>
<organism evidence="7">
    <name type="scientific">Polytomella parva</name>
    <dbReference type="NCBI Taxonomy" id="51329"/>
    <lineage>
        <taxon>Eukaryota</taxon>
        <taxon>Viridiplantae</taxon>
        <taxon>Chlorophyta</taxon>
        <taxon>core chlorophytes</taxon>
        <taxon>Chlorophyceae</taxon>
        <taxon>CS clade</taxon>
        <taxon>Chlamydomonadales</taxon>
        <taxon>Chlamydomonadaceae</taxon>
        <taxon>Polytomella</taxon>
    </lineage>
</organism>
<name>A0A7S0UV12_9CHLO</name>
<proteinExistence type="inferred from homology"/>
<evidence type="ECO:0000313" key="7">
    <source>
        <dbReference type="EMBL" id="CAD8769862.1"/>
    </source>
</evidence>
<dbReference type="AlphaFoldDB" id="A0A7S0UV12"/>
<sequence length="328" mass="37673">MKLLHMDGDVEMPEIGCDSMMLGDKHGNWEGHILPGTLFLVWGFHWMVSSFYRYAQSMQKNGAPYRSRSTEPIFPFWSWTAKFNKYPMEAILKVVICFFLFFLQINYQTYKNIICTSDEKRAGHIDTSHVASWAHASMNLGYMVSGMVEIVGYYYDLPAGLEQVVLSLGIFIEGFLFLFHKKHWPVDVTIHALLGYVIVAECTFTALEAFQPHNFIFTFGRIATHLFQGTWFYQSARVLFDGLVFWTETPDGEMGPSMFLPIIFTYHLLLLVVVMVAILVGFMIVYGNVKTKSPHVREMESFGLLDTEDHDGTAEKAIMMNNLHGRKY</sequence>
<feature type="transmembrane region" description="Helical" evidence="6">
    <location>
        <begin position="264"/>
        <end position="289"/>
    </location>
</feature>
<evidence type="ECO:0000256" key="2">
    <source>
        <dbReference type="ARBA" id="ARBA00006948"/>
    </source>
</evidence>
<dbReference type="EMBL" id="HBFM01009836">
    <property type="protein sequence ID" value="CAD8769862.1"/>
    <property type="molecule type" value="Transcribed_RNA"/>
</dbReference>
<feature type="transmembrane region" description="Helical" evidence="6">
    <location>
        <begin position="90"/>
        <end position="107"/>
    </location>
</feature>
<feature type="transmembrane region" description="Helical" evidence="6">
    <location>
        <begin position="192"/>
        <end position="210"/>
    </location>
</feature>
<keyword evidence="5 6" id="KW-0472">Membrane</keyword>
<evidence type="ECO:0000256" key="3">
    <source>
        <dbReference type="ARBA" id="ARBA00022692"/>
    </source>
</evidence>
<evidence type="ECO:0008006" key="8">
    <source>
        <dbReference type="Google" id="ProtNLM"/>
    </source>
</evidence>